<name>A0ABU1BP75_9BURK</name>
<sequence>MLMMAGTVCAAPKLHCHIEQADTVKELRFSTVSNPYAVAPTDINKRFRFKAVVVGDETTIQHISLYTYYITSGQPVLMHEVKYLHPEIQKSSHDKSLTGIVYLYSPVLGREMKYDCALRREEQ</sequence>
<comment type="caution">
    <text evidence="1">The sequence shown here is derived from an EMBL/GenBank/DDBJ whole genome shotgun (WGS) entry which is preliminary data.</text>
</comment>
<organism evidence="1 2">
    <name type="scientific">Keguizhuia sedimenti</name>
    <dbReference type="NCBI Taxonomy" id="3064264"/>
    <lineage>
        <taxon>Bacteria</taxon>
        <taxon>Pseudomonadati</taxon>
        <taxon>Pseudomonadota</taxon>
        <taxon>Betaproteobacteria</taxon>
        <taxon>Burkholderiales</taxon>
        <taxon>Oxalobacteraceae</taxon>
        <taxon>Keguizhuia</taxon>
    </lineage>
</organism>
<gene>
    <name evidence="1" type="ORF">Q8A64_10135</name>
</gene>
<dbReference type="RefSeq" id="WP_338436704.1">
    <property type="nucleotide sequence ID" value="NZ_JAUYVH010000005.1"/>
</dbReference>
<evidence type="ECO:0000313" key="2">
    <source>
        <dbReference type="Proteomes" id="UP001225596"/>
    </source>
</evidence>
<proteinExistence type="predicted"/>
<dbReference type="Proteomes" id="UP001225596">
    <property type="component" value="Unassembled WGS sequence"/>
</dbReference>
<keyword evidence="2" id="KW-1185">Reference proteome</keyword>
<evidence type="ECO:0000313" key="1">
    <source>
        <dbReference type="EMBL" id="MDQ9170767.1"/>
    </source>
</evidence>
<protein>
    <submittedName>
        <fullName evidence="1">Uncharacterized protein</fullName>
    </submittedName>
</protein>
<reference evidence="1 2" key="1">
    <citation type="submission" date="2023-08" db="EMBL/GenBank/DDBJ databases">
        <title>Oxalobacteraceae gen .nov., isolated from river sludge outside the plant.</title>
        <authorList>
            <person name="Zhao S.Y."/>
        </authorList>
    </citation>
    <scope>NUCLEOTIDE SEQUENCE [LARGE SCALE GENOMIC DNA]</scope>
    <source>
        <strain evidence="1 2">R-40</strain>
    </source>
</reference>
<dbReference type="EMBL" id="JAUYVH010000005">
    <property type="protein sequence ID" value="MDQ9170767.1"/>
    <property type="molecule type" value="Genomic_DNA"/>
</dbReference>
<accession>A0ABU1BP75</accession>